<evidence type="ECO:0000313" key="3">
    <source>
        <dbReference type="Proteomes" id="UP000419144"/>
    </source>
</evidence>
<comment type="caution">
    <text evidence="2">The sequence shown here is derived from an EMBL/GenBank/DDBJ whole genome shotgun (WGS) entry which is preliminary data.</text>
</comment>
<dbReference type="VEuPathDB" id="TriTrypDB:LtaPh_2817500"/>
<organism evidence="2 3">
    <name type="scientific">Leishmania tarentolae</name>
    <name type="common">Sauroleishmania tarentolae</name>
    <dbReference type="NCBI Taxonomy" id="5689"/>
    <lineage>
        <taxon>Eukaryota</taxon>
        <taxon>Discoba</taxon>
        <taxon>Euglenozoa</taxon>
        <taxon>Kinetoplastea</taxon>
        <taxon>Metakinetoplastina</taxon>
        <taxon>Trypanosomatida</taxon>
        <taxon>Trypanosomatidae</taxon>
        <taxon>Leishmaniinae</taxon>
        <taxon>Leishmania</taxon>
        <taxon>lizard Leishmania</taxon>
    </lineage>
</organism>
<feature type="region of interest" description="Disordered" evidence="1">
    <location>
        <begin position="1"/>
        <end position="58"/>
    </location>
</feature>
<evidence type="ECO:0000256" key="1">
    <source>
        <dbReference type="SAM" id="MobiDB-lite"/>
    </source>
</evidence>
<feature type="compositionally biased region" description="Polar residues" evidence="1">
    <location>
        <begin position="34"/>
        <end position="51"/>
    </location>
</feature>
<evidence type="ECO:0000313" key="2">
    <source>
        <dbReference type="EMBL" id="GET90093.1"/>
    </source>
</evidence>
<sequence length="238" mass="25495">MLPSQPRPSLSGLRPSAAVVGATPGVPPARIPRQHSTTAEISPPHSLSVSKAASSPRPPFPLPSVPANSWYAQAFAERLGAPMSAFHRDHRGKIIFSPRPVPVEEAELLALPGGEPRIMTVCEVGKDLLYGMAYLYAVPLAIEHQWRGRVAHLHQVRQHQAPIPDIILRGVQGRTSLKRHQQGHESRRTSVSMASSSQMSASPSPAPALSAVARRITATPCALSVVSLLFMTALSTTC</sequence>
<dbReference type="AlphaFoldDB" id="A0A640KKI0"/>
<proteinExistence type="predicted"/>
<protein>
    <submittedName>
        <fullName evidence="2">Uncharacterized protein</fullName>
    </submittedName>
</protein>
<name>A0A640KKI0_LEITA</name>
<feature type="region of interest" description="Disordered" evidence="1">
    <location>
        <begin position="175"/>
        <end position="204"/>
    </location>
</feature>
<reference evidence="2" key="1">
    <citation type="submission" date="2019-11" db="EMBL/GenBank/DDBJ databases">
        <title>Leishmania tarentolae CDS.</title>
        <authorList>
            <person name="Goto Y."/>
            <person name="Yamagishi J."/>
        </authorList>
    </citation>
    <scope>NUCLEOTIDE SEQUENCE [LARGE SCALE GENOMIC DNA]</scope>
    <source>
        <strain evidence="2">Parrot Tar II</strain>
    </source>
</reference>
<keyword evidence="3" id="KW-1185">Reference proteome</keyword>
<gene>
    <name evidence="2" type="ORF">LtaPh_2817500</name>
</gene>
<accession>A0A640KKI0</accession>
<feature type="compositionally biased region" description="Low complexity" evidence="1">
    <location>
        <begin position="190"/>
        <end position="204"/>
    </location>
</feature>
<dbReference type="Proteomes" id="UP000419144">
    <property type="component" value="Unassembled WGS sequence"/>
</dbReference>
<dbReference type="OrthoDB" id="272814at2759"/>
<dbReference type="EMBL" id="BLBS01000039">
    <property type="protein sequence ID" value="GET90093.1"/>
    <property type="molecule type" value="Genomic_DNA"/>
</dbReference>